<protein>
    <submittedName>
        <fullName evidence="2">Uncharacterized protein</fullName>
    </submittedName>
</protein>
<dbReference type="PANTHER" id="PTHR31170">
    <property type="entry name" value="BNAC04G53230D PROTEIN"/>
    <property type="match status" value="1"/>
</dbReference>
<gene>
    <name evidence="2" type="ORF">AYBTSS11_LOCUS2832</name>
</gene>
<proteinExistence type="predicted"/>
<keyword evidence="1" id="KW-0812">Transmembrane</keyword>
<feature type="transmembrane region" description="Helical" evidence="1">
    <location>
        <begin position="429"/>
        <end position="452"/>
    </location>
</feature>
<evidence type="ECO:0000313" key="2">
    <source>
        <dbReference type="EMBL" id="CAJ1887169.1"/>
    </source>
</evidence>
<dbReference type="PANTHER" id="PTHR31170:SF21">
    <property type="match status" value="1"/>
</dbReference>
<dbReference type="Gramene" id="rna-AYBTSS11_LOCUS2832">
    <property type="protein sequence ID" value="CAJ1887169.1"/>
    <property type="gene ID" value="gene-AYBTSS11_LOCUS2832"/>
</dbReference>
<keyword evidence="3" id="KW-1185">Reference proteome</keyword>
<reference evidence="2" key="1">
    <citation type="submission" date="2023-10" db="EMBL/GenBank/DDBJ databases">
        <authorList>
            <person name="Domelevo Entfellner J.-B."/>
        </authorList>
    </citation>
    <scope>NUCLEOTIDE SEQUENCE</scope>
</reference>
<keyword evidence="1" id="KW-1133">Transmembrane helix</keyword>
<accession>A0AA86RQ94</accession>
<organism evidence="2 3">
    <name type="scientific">Sphenostylis stenocarpa</name>
    <dbReference type="NCBI Taxonomy" id="92480"/>
    <lineage>
        <taxon>Eukaryota</taxon>
        <taxon>Viridiplantae</taxon>
        <taxon>Streptophyta</taxon>
        <taxon>Embryophyta</taxon>
        <taxon>Tracheophyta</taxon>
        <taxon>Spermatophyta</taxon>
        <taxon>Magnoliopsida</taxon>
        <taxon>eudicotyledons</taxon>
        <taxon>Gunneridae</taxon>
        <taxon>Pentapetalae</taxon>
        <taxon>rosids</taxon>
        <taxon>fabids</taxon>
        <taxon>Fabales</taxon>
        <taxon>Fabaceae</taxon>
        <taxon>Papilionoideae</taxon>
        <taxon>50 kb inversion clade</taxon>
        <taxon>NPAAA clade</taxon>
        <taxon>indigoferoid/millettioid clade</taxon>
        <taxon>Phaseoleae</taxon>
        <taxon>Sphenostylis</taxon>
    </lineage>
</organism>
<evidence type="ECO:0000256" key="1">
    <source>
        <dbReference type="SAM" id="Phobius"/>
    </source>
</evidence>
<dbReference type="AlphaFoldDB" id="A0AA86RQ94"/>
<name>A0AA86RQ94_9FABA</name>
<dbReference type="InterPro" id="IPR004158">
    <property type="entry name" value="DUF247_pln"/>
</dbReference>
<sequence length="462" mass="53478">MRAARSKSMDMEEEANDQHTIDMWKIIDRERLGSMELKISENPKLLSKSAGKGLCCILRVPRSLIEANGKAYQPRIVSIGPYHRAQPRLSMIEEHKWCYLGSLLNRTKTKGLGLEDLFKAIVPLEYEARECYSETINLDSHDFIQMMILDGCFIVELFRKVAELVPFERDDPLVNMAWILPFFYRDFLKLENQIPFFVLNQLFEVTKLPGEKSTWTLSTLAMIFFNNSLQRPDDVVVSANQRQVKEKHLLDLVRTSFIPNLEETAEPRKRVTTPTHVIHCVSKLRRAGIKINPGMESDSFLHVRFRRGVIEMPTLTMDDFMSCFLLNCVAFEQCYSGCSKHFTTYVTLLDCLVNTYRDVEYLCERNVVENHFGTEGEVASFINNAGKDVAVDLDLSYLSKLFNDVHKYYRNSWHVHWASFKYTYFDTPWSFISLLAASILLLLTVAQTYFAASQYFDDSKKS</sequence>
<dbReference type="Proteomes" id="UP001189624">
    <property type="component" value="Chromosome 1"/>
</dbReference>
<evidence type="ECO:0000313" key="3">
    <source>
        <dbReference type="Proteomes" id="UP001189624"/>
    </source>
</evidence>
<dbReference type="EMBL" id="OY731398">
    <property type="protein sequence ID" value="CAJ1887169.1"/>
    <property type="molecule type" value="Genomic_DNA"/>
</dbReference>
<dbReference type="Pfam" id="PF03140">
    <property type="entry name" value="DUF247"/>
    <property type="match status" value="1"/>
</dbReference>
<keyword evidence="1" id="KW-0472">Membrane</keyword>